<dbReference type="FunFam" id="3.30.450.40:FF:000008">
    <property type="entry name" value="GAF domain-containing proteins"/>
    <property type="match status" value="1"/>
</dbReference>
<comment type="caution">
    <text evidence="3">The sequence shown here is derived from an EMBL/GenBank/DDBJ whole genome shotgun (WGS) entry which is preliminary data.</text>
</comment>
<protein>
    <recommendedName>
        <fullName evidence="2">GAF domain-containing protein</fullName>
    </recommendedName>
</protein>
<evidence type="ECO:0000259" key="2">
    <source>
        <dbReference type="Pfam" id="PF01590"/>
    </source>
</evidence>
<evidence type="ECO:0000256" key="1">
    <source>
        <dbReference type="ARBA" id="ARBA00038454"/>
    </source>
</evidence>
<organism evidence="3 4">
    <name type="scientific">Philodulcilactobacillus myokoensis</name>
    <dbReference type="NCBI Taxonomy" id="2929573"/>
    <lineage>
        <taxon>Bacteria</taxon>
        <taxon>Bacillati</taxon>
        <taxon>Bacillota</taxon>
        <taxon>Bacilli</taxon>
        <taxon>Lactobacillales</taxon>
        <taxon>Lactobacillaceae</taxon>
        <taxon>Philodulcilactobacillus</taxon>
    </lineage>
</organism>
<feature type="domain" description="GAF" evidence="2">
    <location>
        <begin position="45"/>
        <end position="135"/>
    </location>
</feature>
<dbReference type="PROSITE" id="PS01320">
    <property type="entry name" value="UPF0067"/>
    <property type="match status" value="1"/>
</dbReference>
<dbReference type="AlphaFoldDB" id="A0A9W6ESD6"/>
<accession>A0A9W6ESD6</accession>
<dbReference type="PANTHER" id="PTHR21021">
    <property type="entry name" value="GAF/PUTATIVE CYTOSKELETAL PROTEIN"/>
    <property type="match status" value="1"/>
</dbReference>
<dbReference type="GO" id="GO:0005829">
    <property type="term" value="C:cytosol"/>
    <property type="evidence" value="ECO:0007669"/>
    <property type="project" value="TreeGrafter"/>
</dbReference>
<reference evidence="3" key="2">
    <citation type="journal article" date="2023" name="PLoS ONE">
        <title>Philodulcilactobacillus myokoensis gen. nov., sp. nov., a fructophilic, acidophilic, and agar-phobic lactic acid bacterium isolated from fermented vegetable extracts.</title>
        <authorList>
            <person name="Kouya T."/>
            <person name="Ishiyama Y."/>
            <person name="Ohashi S."/>
            <person name="Kumakubo R."/>
            <person name="Yamazaki T."/>
            <person name="Otaki T."/>
        </authorList>
    </citation>
    <scope>NUCLEOTIDE SEQUENCE</scope>
    <source>
        <strain evidence="3">WR16-4</strain>
    </source>
</reference>
<dbReference type="InterPro" id="IPR029016">
    <property type="entry name" value="GAF-like_dom_sf"/>
</dbReference>
<dbReference type="Gene3D" id="3.30.450.40">
    <property type="match status" value="1"/>
</dbReference>
<evidence type="ECO:0000313" key="3">
    <source>
        <dbReference type="EMBL" id="GLB46655.1"/>
    </source>
</evidence>
<proteinExistence type="inferred from homology"/>
<gene>
    <name evidence="3" type="ORF">WR164_06340</name>
</gene>
<dbReference type="InterPro" id="IPR051330">
    <property type="entry name" value="Phosphatase_reg/MetRdx"/>
</dbReference>
<dbReference type="InterPro" id="IPR000614">
    <property type="entry name" value="FRMsr_CS"/>
</dbReference>
<evidence type="ECO:0000313" key="4">
    <source>
        <dbReference type="Proteomes" id="UP001144204"/>
    </source>
</evidence>
<dbReference type="PANTHER" id="PTHR21021:SF15">
    <property type="entry name" value="FREE METHIONINE-R-SULFOXIDE REDUCTASE"/>
    <property type="match status" value="1"/>
</dbReference>
<keyword evidence="4" id="KW-1185">Reference proteome</keyword>
<dbReference type="Proteomes" id="UP001144204">
    <property type="component" value="Unassembled WGS sequence"/>
</dbReference>
<dbReference type="EMBL" id="BRPL01000002">
    <property type="protein sequence ID" value="GLB46655.1"/>
    <property type="molecule type" value="Genomic_DNA"/>
</dbReference>
<sequence>MSIDSITLEQLKALLSEHDSTVSNLSNAVAFLNQNLSNINWIGFYSFNYQTNQLDLGPFQGKVACVHIKNGEGVCGTATAKKEIQNISDVKKFHGHIACDENSKSELVTPLIKDSKVLGVLDIDSPITNRFSDVDQLKIKKAVQIITQVIDK</sequence>
<dbReference type="InterPro" id="IPR003018">
    <property type="entry name" value="GAF"/>
</dbReference>
<dbReference type="Pfam" id="PF01590">
    <property type="entry name" value="GAF"/>
    <property type="match status" value="1"/>
</dbReference>
<dbReference type="SUPFAM" id="SSF55781">
    <property type="entry name" value="GAF domain-like"/>
    <property type="match status" value="1"/>
</dbReference>
<dbReference type="GO" id="GO:0033745">
    <property type="term" value="F:L-methionine-(R)-S-oxide reductase activity"/>
    <property type="evidence" value="ECO:0007669"/>
    <property type="project" value="TreeGrafter"/>
</dbReference>
<comment type="similarity">
    <text evidence="1">Belongs to the free Met sulfoxide reductase family.</text>
</comment>
<reference evidence="3" key="1">
    <citation type="submission" date="2022-07" db="EMBL/GenBank/DDBJ databases">
        <authorList>
            <person name="Kouya T."/>
            <person name="Ishiyama Y."/>
        </authorList>
    </citation>
    <scope>NUCLEOTIDE SEQUENCE</scope>
    <source>
        <strain evidence="3">WR16-4</strain>
    </source>
</reference>
<name>A0A9W6ESD6_9LACO</name>